<dbReference type="SUPFAM" id="SSF103481">
    <property type="entry name" value="Multidrug resistance efflux transporter EmrE"/>
    <property type="match status" value="1"/>
</dbReference>
<reference evidence="4" key="1">
    <citation type="submission" date="2017-09" db="EMBL/GenBank/DDBJ databases">
        <title>Depth-based differentiation of microbial function through sediment-hosted aquifers and enrichment of novel symbionts in the deep terrestrial subsurface.</title>
        <authorList>
            <person name="Probst A.J."/>
            <person name="Ladd B."/>
            <person name="Jarett J.K."/>
            <person name="Geller-Mcgrath D.E."/>
            <person name="Sieber C.M.K."/>
            <person name="Emerson J.B."/>
            <person name="Anantharaman K."/>
            <person name="Thomas B.C."/>
            <person name="Malmstrom R."/>
            <person name="Stieglmeier M."/>
            <person name="Klingl A."/>
            <person name="Woyke T."/>
            <person name="Ryan C.M."/>
            <person name="Banfield J.F."/>
        </authorList>
    </citation>
    <scope>NUCLEOTIDE SEQUENCE [LARGE SCALE GENOMIC DNA]</scope>
</reference>
<evidence type="ECO:0000313" key="4">
    <source>
        <dbReference type="Proteomes" id="UP000230683"/>
    </source>
</evidence>
<feature type="transmembrane region" description="Helical" evidence="1">
    <location>
        <begin position="69"/>
        <end position="88"/>
    </location>
</feature>
<sequence length="294" mass="32863">MKIEFYILLSFVAAFSFALSSLSSKIASKHTIKNNWVLLFYYYITVIPFLVLLPLIFDISIPSTGWIYIFLYSIAFFIGNIFFTIAIYKLDASTFTPFFQLQSAFIAILAFVFLKEHLPLVSYIPIAVMIFGSILVSLDEKMSLKSYISIATLLIIFQQLFHASSNIFAGFALKSMNSFTFMFWGDLIASLLALCIIPFIGFKKLKVSFTQIKPLFVGALFSTIGATALFTAFQTNVTISSALSLLTAPIVLILSILASVFIPNLLEHHTRKVYIIRIMGVVLILISAIKLATI</sequence>
<feature type="transmembrane region" description="Helical" evidence="1">
    <location>
        <begin position="150"/>
        <end position="173"/>
    </location>
</feature>
<feature type="transmembrane region" description="Helical" evidence="1">
    <location>
        <begin position="239"/>
        <end position="262"/>
    </location>
</feature>
<feature type="transmembrane region" description="Helical" evidence="1">
    <location>
        <begin position="274"/>
        <end position="293"/>
    </location>
</feature>
<dbReference type="Proteomes" id="UP000230683">
    <property type="component" value="Unassembled WGS sequence"/>
</dbReference>
<name>A0A2M7X5G6_UNCKA</name>
<evidence type="ECO:0000313" key="3">
    <source>
        <dbReference type="EMBL" id="PJA41261.1"/>
    </source>
</evidence>
<organism evidence="3 4">
    <name type="scientific">candidate division WWE3 bacterium CG_4_9_14_3_um_filter_34_6</name>
    <dbReference type="NCBI Taxonomy" id="1975079"/>
    <lineage>
        <taxon>Bacteria</taxon>
        <taxon>Katanobacteria</taxon>
    </lineage>
</organism>
<keyword evidence="1" id="KW-0472">Membrane</keyword>
<keyword evidence="1" id="KW-0812">Transmembrane</keyword>
<evidence type="ECO:0000259" key="2">
    <source>
        <dbReference type="Pfam" id="PF00892"/>
    </source>
</evidence>
<dbReference type="AlphaFoldDB" id="A0A2M7X5G6"/>
<keyword evidence="1" id="KW-1133">Transmembrane helix</keyword>
<protein>
    <recommendedName>
        <fullName evidence="2">EamA domain-containing protein</fullName>
    </recommendedName>
</protein>
<feature type="transmembrane region" description="Helical" evidence="1">
    <location>
        <begin position="214"/>
        <end position="233"/>
    </location>
</feature>
<dbReference type="InterPro" id="IPR000620">
    <property type="entry name" value="EamA_dom"/>
</dbReference>
<dbReference type="InterPro" id="IPR037185">
    <property type="entry name" value="EmrE-like"/>
</dbReference>
<feature type="transmembrane region" description="Helical" evidence="1">
    <location>
        <begin position="179"/>
        <end position="202"/>
    </location>
</feature>
<feature type="transmembrane region" description="Helical" evidence="1">
    <location>
        <begin position="120"/>
        <end position="138"/>
    </location>
</feature>
<dbReference type="GO" id="GO:0016020">
    <property type="term" value="C:membrane"/>
    <property type="evidence" value="ECO:0007669"/>
    <property type="project" value="InterPro"/>
</dbReference>
<dbReference type="Pfam" id="PF00892">
    <property type="entry name" value="EamA"/>
    <property type="match status" value="1"/>
</dbReference>
<proteinExistence type="predicted"/>
<accession>A0A2M7X5G6</accession>
<feature type="domain" description="EamA" evidence="2">
    <location>
        <begin position="6"/>
        <end position="137"/>
    </location>
</feature>
<evidence type="ECO:0000256" key="1">
    <source>
        <dbReference type="SAM" id="Phobius"/>
    </source>
</evidence>
<feature type="transmembrane region" description="Helical" evidence="1">
    <location>
        <begin position="6"/>
        <end position="24"/>
    </location>
</feature>
<dbReference type="Gene3D" id="1.10.3730.20">
    <property type="match status" value="1"/>
</dbReference>
<feature type="transmembrane region" description="Helical" evidence="1">
    <location>
        <begin position="95"/>
        <end position="114"/>
    </location>
</feature>
<gene>
    <name evidence="3" type="ORF">CO178_00625</name>
</gene>
<comment type="caution">
    <text evidence="3">The sequence shown here is derived from an EMBL/GenBank/DDBJ whole genome shotgun (WGS) entry which is preliminary data.</text>
</comment>
<feature type="transmembrane region" description="Helical" evidence="1">
    <location>
        <begin position="36"/>
        <end position="57"/>
    </location>
</feature>
<dbReference type="EMBL" id="PFWY01000029">
    <property type="protein sequence ID" value="PJA41261.1"/>
    <property type="molecule type" value="Genomic_DNA"/>
</dbReference>